<dbReference type="Gene3D" id="3.90.199.10">
    <property type="entry name" value="Topoisomerase II, domain 5"/>
    <property type="match status" value="1"/>
</dbReference>
<evidence type="ECO:0000256" key="3">
    <source>
        <dbReference type="ARBA" id="ARBA00022475"/>
    </source>
</evidence>
<dbReference type="EC" id="5.99.1.-" evidence="10"/>
<evidence type="ECO:0000256" key="7">
    <source>
        <dbReference type="ARBA" id="ARBA00023235"/>
    </source>
</evidence>
<dbReference type="GO" id="GO:0006265">
    <property type="term" value="P:DNA topological change"/>
    <property type="evidence" value="ECO:0007669"/>
    <property type="project" value="UniProtKB-UniRule"/>
</dbReference>
<dbReference type="GO" id="GO:0005737">
    <property type="term" value="C:cytoplasm"/>
    <property type="evidence" value="ECO:0007669"/>
    <property type="project" value="TreeGrafter"/>
</dbReference>
<dbReference type="InterPro" id="IPR002205">
    <property type="entry name" value="Topo_IIA_dom_A"/>
</dbReference>
<evidence type="ECO:0000256" key="8">
    <source>
        <dbReference type="PROSITE-ProRule" id="PRU01384"/>
    </source>
</evidence>
<reference evidence="10 11" key="1">
    <citation type="submission" date="2018-06" db="EMBL/GenBank/DDBJ databases">
        <authorList>
            <consortium name="Pathogen Informatics"/>
            <person name="Doyle S."/>
        </authorList>
    </citation>
    <scope>NUCLEOTIDE SEQUENCE [LARGE SCALE GENOMIC DNA]</scope>
    <source>
        <strain evidence="10 11">NCTC12123</strain>
    </source>
</reference>
<dbReference type="PANTHER" id="PTHR43493">
    <property type="entry name" value="DNA GYRASE/TOPOISOMERASE SUBUNIT A"/>
    <property type="match status" value="1"/>
</dbReference>
<proteinExistence type="inferred from homology"/>
<evidence type="ECO:0000256" key="4">
    <source>
        <dbReference type="ARBA" id="ARBA00023029"/>
    </source>
</evidence>
<comment type="catalytic activity">
    <reaction evidence="1 8">
        <text>ATP-dependent breakage, passage and rejoining of double-stranded DNA.</text>
        <dbReference type="EC" id="5.6.2.2"/>
    </reaction>
</comment>
<evidence type="ECO:0000256" key="5">
    <source>
        <dbReference type="ARBA" id="ARBA00023125"/>
    </source>
</evidence>
<dbReference type="PANTHER" id="PTHR43493:SF1">
    <property type="entry name" value="DNA TOPOISOMERASE 4 SUBUNIT A"/>
    <property type="match status" value="1"/>
</dbReference>
<dbReference type="Proteomes" id="UP000255163">
    <property type="component" value="Unassembled WGS sequence"/>
</dbReference>
<comment type="similarity">
    <text evidence="2">Belongs to the type II topoisomerase GyrA/ParC subunit family.</text>
</comment>
<dbReference type="GO" id="GO:0003918">
    <property type="term" value="F:DNA topoisomerase type II (double strand cut, ATP-hydrolyzing) activity"/>
    <property type="evidence" value="ECO:0007669"/>
    <property type="project" value="UniProtKB-EC"/>
</dbReference>
<keyword evidence="6" id="KW-0472">Membrane</keyword>
<evidence type="ECO:0000313" key="10">
    <source>
        <dbReference type="EMBL" id="STD22804.1"/>
    </source>
</evidence>
<dbReference type="Pfam" id="PF00521">
    <property type="entry name" value="DNA_topoisoIV"/>
    <property type="match status" value="1"/>
</dbReference>
<dbReference type="EC" id="5.99.1.3" evidence="10"/>
<dbReference type="GO" id="GO:0005524">
    <property type="term" value="F:ATP binding"/>
    <property type="evidence" value="ECO:0007669"/>
    <property type="project" value="InterPro"/>
</dbReference>
<dbReference type="InterPro" id="IPR050220">
    <property type="entry name" value="Type_II_DNA_Topoisomerases"/>
</dbReference>
<evidence type="ECO:0000259" key="9">
    <source>
        <dbReference type="PROSITE" id="PS52040"/>
    </source>
</evidence>
<organism evidence="10 11">
    <name type="scientific">Enterobacter asburiae</name>
    <dbReference type="NCBI Taxonomy" id="61645"/>
    <lineage>
        <taxon>Bacteria</taxon>
        <taxon>Pseudomonadati</taxon>
        <taxon>Pseudomonadota</taxon>
        <taxon>Gammaproteobacteria</taxon>
        <taxon>Enterobacterales</taxon>
        <taxon>Enterobacteriaceae</taxon>
        <taxon>Enterobacter</taxon>
        <taxon>Enterobacter cloacae complex</taxon>
    </lineage>
</organism>
<evidence type="ECO:0000256" key="1">
    <source>
        <dbReference type="ARBA" id="ARBA00000185"/>
    </source>
</evidence>
<feature type="domain" description="Topo IIA-type catalytic" evidence="9">
    <location>
        <begin position="31"/>
        <end position="276"/>
    </location>
</feature>
<gene>
    <name evidence="10" type="primary">parC_3</name>
    <name evidence="10" type="ORF">NCTC12123_03480</name>
</gene>
<evidence type="ECO:0000256" key="2">
    <source>
        <dbReference type="ARBA" id="ARBA00008263"/>
    </source>
</evidence>
<keyword evidence="4 8" id="KW-0799">Topoisomerase</keyword>
<dbReference type="FunFam" id="3.90.199.10:FF:000001">
    <property type="entry name" value="DNA gyrase subunit A"/>
    <property type="match status" value="1"/>
</dbReference>
<keyword evidence="7 8" id="KW-0413">Isomerase</keyword>
<feature type="active site" description="O-(5'-phospho-DNA)-tyrosine intermediate" evidence="8">
    <location>
        <position position="120"/>
    </location>
</feature>
<dbReference type="GO" id="GO:0003677">
    <property type="term" value="F:DNA binding"/>
    <property type="evidence" value="ECO:0007669"/>
    <property type="project" value="UniProtKB-UniRule"/>
</dbReference>
<dbReference type="EMBL" id="UFYI01000007">
    <property type="protein sequence ID" value="STD22804.1"/>
    <property type="molecule type" value="Genomic_DNA"/>
</dbReference>
<accession>A0A376FE51</accession>
<dbReference type="SUPFAM" id="SSF56719">
    <property type="entry name" value="Type II DNA topoisomerase"/>
    <property type="match status" value="1"/>
</dbReference>
<dbReference type="GO" id="GO:0007059">
    <property type="term" value="P:chromosome segregation"/>
    <property type="evidence" value="ECO:0007669"/>
    <property type="project" value="TreeGrafter"/>
</dbReference>
<dbReference type="GO" id="GO:0009330">
    <property type="term" value="C:DNA topoisomerase type II (double strand cut, ATP-hydrolyzing) complex"/>
    <property type="evidence" value="ECO:0007669"/>
    <property type="project" value="TreeGrafter"/>
</dbReference>
<evidence type="ECO:0000313" key="11">
    <source>
        <dbReference type="Proteomes" id="UP000255163"/>
    </source>
</evidence>
<dbReference type="SMART" id="SM00434">
    <property type="entry name" value="TOP4c"/>
    <property type="match status" value="1"/>
</dbReference>
<keyword evidence="3" id="KW-1003">Cell membrane</keyword>
<dbReference type="Gene3D" id="3.30.1360.40">
    <property type="match status" value="1"/>
</dbReference>
<protein>
    <submittedName>
        <fullName evidence="10">DNA topoisomerase IV subunit A</fullName>
        <ecNumber evidence="10">5.99.1.-</ecNumber>
        <ecNumber evidence="10">5.99.1.3</ecNumber>
    </submittedName>
</protein>
<name>A0A376FE51_ENTAS</name>
<dbReference type="InterPro" id="IPR013760">
    <property type="entry name" value="Topo_IIA-like_dom_sf"/>
</dbReference>
<keyword evidence="5 8" id="KW-0238">DNA-binding</keyword>
<sequence>MSDMAERLALHEFTENAYLNYSMYVIMDRALPFIGDGLKPVQRRIVYAMSELGLNATAKFKKSARTVGDVLGKYHPHGDSACYEAMVLMAQPFSYRYPLVDGQGNWGAPDDPKSFAAMRYTESRLSKYAEVLLGELGQGTVDWVPNFDGTMQEPKMLPARLPNILLNGTTGIAVGMATDIPPHNLREVAKAAITLIEQPKATLDELLDIVQGPDFPTEAEIITSRAEIRKIYQNGRGSVRMRAVWNKEDGAVVITALPHQGFRCQSAGADRLPDAQ</sequence>
<evidence type="ECO:0000256" key="6">
    <source>
        <dbReference type="ARBA" id="ARBA00023136"/>
    </source>
</evidence>
<dbReference type="AlphaFoldDB" id="A0A376FE51"/>
<dbReference type="InterPro" id="IPR013758">
    <property type="entry name" value="Topo_IIA_A/C_ab"/>
</dbReference>
<dbReference type="PROSITE" id="PS52040">
    <property type="entry name" value="TOPO_IIA"/>
    <property type="match status" value="1"/>
</dbReference>